<dbReference type="PATRIC" id="fig|1727163.4.peg.283"/>
<dbReference type="InterPro" id="IPR020781">
    <property type="entry name" value="ATPase_OSCP/d_CS"/>
</dbReference>
<evidence type="ECO:0000256" key="3">
    <source>
        <dbReference type="ARBA" id="ARBA00022781"/>
    </source>
</evidence>
<dbReference type="Proteomes" id="UP000073816">
    <property type="component" value="Chromosome"/>
</dbReference>
<dbReference type="GO" id="GO:0005886">
    <property type="term" value="C:plasma membrane"/>
    <property type="evidence" value="ECO:0007669"/>
    <property type="project" value="UniProtKB-SubCell"/>
</dbReference>
<sequence>MSNHRVASRYAKSLLELSIEQGILEEVYADFQSLAAMGKANRELGLVLSNPVLTSDKKLKVLKALFAKGASKLTLPFFEIVSRKNRENILLDIAKELVAQYNLHKSIQVAEVTTTSALTEEQRKQLVEVVKSISGMKEVQLEEKINPSLIGGFILKVNDRQLDESLSSKLKALRVQFSQNHYEKQF</sequence>
<dbReference type="PRINTS" id="PR00125">
    <property type="entry name" value="ATPASEDELTA"/>
</dbReference>
<keyword evidence="7" id="KW-0139">CF(1)</keyword>
<dbReference type="Gene3D" id="1.10.520.20">
    <property type="entry name" value="N-terminal domain of the delta subunit of the F1F0-ATP synthase"/>
    <property type="match status" value="1"/>
</dbReference>
<dbReference type="PROSITE" id="PS00389">
    <property type="entry name" value="ATPASE_DELTA"/>
    <property type="match status" value="1"/>
</dbReference>
<dbReference type="Pfam" id="PF00213">
    <property type="entry name" value="OSCP"/>
    <property type="match status" value="1"/>
</dbReference>
<dbReference type="SUPFAM" id="SSF47928">
    <property type="entry name" value="N-terminal domain of the delta subunit of the F1F0-ATP synthase"/>
    <property type="match status" value="1"/>
</dbReference>
<evidence type="ECO:0000313" key="8">
    <source>
        <dbReference type="EMBL" id="AMQ55020.1"/>
    </source>
</evidence>
<evidence type="ECO:0000256" key="2">
    <source>
        <dbReference type="ARBA" id="ARBA00022448"/>
    </source>
</evidence>
<dbReference type="AlphaFoldDB" id="A0A142EIR5"/>
<gene>
    <name evidence="7" type="primary">atpH</name>
    <name evidence="8" type="ORF">AO498_01360</name>
</gene>
<dbReference type="PANTHER" id="PTHR11910">
    <property type="entry name" value="ATP SYNTHASE DELTA CHAIN"/>
    <property type="match status" value="1"/>
</dbReference>
<dbReference type="InterPro" id="IPR026015">
    <property type="entry name" value="ATP_synth_OSCP/delta_N_sf"/>
</dbReference>
<keyword evidence="9" id="KW-1185">Reference proteome</keyword>
<dbReference type="HAMAP" id="MF_01416">
    <property type="entry name" value="ATP_synth_delta_bact"/>
    <property type="match status" value="1"/>
</dbReference>
<reference evidence="9" key="1">
    <citation type="submission" date="2015-09" db="EMBL/GenBank/DDBJ databases">
        <title>Complete sequence of Algoriphagus sp. M8-2.</title>
        <authorList>
            <person name="Shintani M."/>
        </authorList>
    </citation>
    <scope>NUCLEOTIDE SEQUENCE [LARGE SCALE GENOMIC DNA]</scope>
    <source>
        <strain evidence="9">M8-2</strain>
    </source>
</reference>
<dbReference type="GO" id="GO:0045259">
    <property type="term" value="C:proton-transporting ATP synthase complex"/>
    <property type="evidence" value="ECO:0007669"/>
    <property type="project" value="UniProtKB-KW"/>
</dbReference>
<keyword evidence="6 7" id="KW-0066">ATP synthesis</keyword>
<keyword evidence="4 7" id="KW-0406">Ion transport</keyword>
<proteinExistence type="inferred from homology"/>
<organism evidence="8 9">
    <name type="scientific">Algoriphagus sanaruensis</name>
    <dbReference type="NCBI Taxonomy" id="1727163"/>
    <lineage>
        <taxon>Bacteria</taxon>
        <taxon>Pseudomonadati</taxon>
        <taxon>Bacteroidota</taxon>
        <taxon>Cytophagia</taxon>
        <taxon>Cytophagales</taxon>
        <taxon>Cyclobacteriaceae</taxon>
        <taxon>Algoriphagus</taxon>
    </lineage>
</organism>
<keyword evidence="3 7" id="KW-0375">Hydrogen ion transport</keyword>
<evidence type="ECO:0000313" key="9">
    <source>
        <dbReference type="Proteomes" id="UP000073816"/>
    </source>
</evidence>
<dbReference type="RefSeq" id="WP_067542686.1">
    <property type="nucleotide sequence ID" value="NZ_CP012836.1"/>
</dbReference>
<name>A0A142EIR5_9BACT</name>
<protein>
    <recommendedName>
        <fullName evidence="7">ATP synthase subunit delta</fullName>
    </recommendedName>
    <alternativeName>
        <fullName evidence="7">ATP synthase F(1) sector subunit delta</fullName>
    </alternativeName>
    <alternativeName>
        <fullName evidence="7">F-type ATPase subunit delta</fullName>
        <shortName evidence="7">F-ATPase subunit delta</shortName>
    </alternativeName>
</protein>
<comment type="similarity">
    <text evidence="7">Belongs to the ATPase delta chain family.</text>
</comment>
<comment type="function">
    <text evidence="7">This protein is part of the stalk that links CF(0) to CF(1). It either transmits conformational changes from CF(0) to CF(1) or is implicated in proton conduction.</text>
</comment>
<dbReference type="InterPro" id="IPR000711">
    <property type="entry name" value="ATPase_OSCP/dsu"/>
</dbReference>
<keyword evidence="7" id="KW-1003">Cell membrane</keyword>
<keyword evidence="5 7" id="KW-0472">Membrane</keyword>
<dbReference type="OrthoDB" id="9802471at2"/>
<evidence type="ECO:0000256" key="4">
    <source>
        <dbReference type="ARBA" id="ARBA00023065"/>
    </source>
</evidence>
<accession>A0A142EIR5</accession>
<dbReference type="GO" id="GO:0046933">
    <property type="term" value="F:proton-transporting ATP synthase activity, rotational mechanism"/>
    <property type="evidence" value="ECO:0007669"/>
    <property type="project" value="UniProtKB-UniRule"/>
</dbReference>
<comment type="function">
    <text evidence="7">F(1)F(0) ATP synthase produces ATP from ADP in the presence of a proton or sodium gradient. F-type ATPases consist of two structural domains, F(1) containing the extramembraneous catalytic core and F(0) containing the membrane proton channel, linked together by a central stalk and a peripheral stalk. During catalysis, ATP synthesis in the catalytic domain of F(1) is coupled via a rotary mechanism of the central stalk subunits to proton translocation.</text>
</comment>
<reference evidence="8 9" key="2">
    <citation type="journal article" date="2016" name="Genome Announc.">
        <title>Complete Genome Sequence of Algoriphagus sp. Strain M8-2, Isolated from a Brackish Lake.</title>
        <authorList>
            <person name="Muraguchi Y."/>
            <person name="Kushimoto K."/>
            <person name="Ohtsubo Y."/>
            <person name="Suzuki T."/>
            <person name="Dohra H."/>
            <person name="Kimbara K."/>
            <person name="Shintani M."/>
        </authorList>
    </citation>
    <scope>NUCLEOTIDE SEQUENCE [LARGE SCALE GENOMIC DNA]</scope>
    <source>
        <strain evidence="8 9">M8-2</strain>
    </source>
</reference>
<dbReference type="NCBIfam" id="TIGR01145">
    <property type="entry name" value="ATP_synt_delta"/>
    <property type="match status" value="1"/>
</dbReference>
<dbReference type="KEGG" id="alm:AO498_01360"/>
<evidence type="ECO:0000256" key="7">
    <source>
        <dbReference type="HAMAP-Rule" id="MF_01416"/>
    </source>
</evidence>
<comment type="subcellular location">
    <subcellularLocation>
        <location evidence="7">Cell membrane</location>
        <topology evidence="7">Peripheral membrane protein</topology>
    </subcellularLocation>
    <subcellularLocation>
        <location evidence="1">Membrane</location>
    </subcellularLocation>
</comment>
<evidence type="ECO:0000256" key="5">
    <source>
        <dbReference type="ARBA" id="ARBA00023136"/>
    </source>
</evidence>
<keyword evidence="2 7" id="KW-0813">Transport</keyword>
<evidence type="ECO:0000256" key="1">
    <source>
        <dbReference type="ARBA" id="ARBA00004370"/>
    </source>
</evidence>
<dbReference type="EMBL" id="CP012836">
    <property type="protein sequence ID" value="AMQ55020.1"/>
    <property type="molecule type" value="Genomic_DNA"/>
</dbReference>
<dbReference type="STRING" id="1727163.AO498_01360"/>
<evidence type="ECO:0000256" key="6">
    <source>
        <dbReference type="ARBA" id="ARBA00023310"/>
    </source>
</evidence>